<evidence type="ECO:0000256" key="1">
    <source>
        <dbReference type="ARBA" id="ARBA00004496"/>
    </source>
</evidence>
<feature type="compositionally biased region" description="Low complexity" evidence="5">
    <location>
        <begin position="106"/>
        <end position="137"/>
    </location>
</feature>
<evidence type="ECO:0000256" key="5">
    <source>
        <dbReference type="SAM" id="MobiDB-lite"/>
    </source>
</evidence>
<feature type="domain" description="SH3" evidence="6">
    <location>
        <begin position="395"/>
        <end position="454"/>
    </location>
</feature>
<protein>
    <submittedName>
        <fullName evidence="8">Uncharacterized protein B0303.7</fullName>
    </submittedName>
</protein>
<dbReference type="PROSITE" id="PS50002">
    <property type="entry name" value="SH3"/>
    <property type="match status" value="2"/>
</dbReference>
<feature type="region of interest" description="Disordered" evidence="5">
    <location>
        <begin position="172"/>
        <end position="192"/>
    </location>
</feature>
<dbReference type="GeneID" id="105359502"/>
<keyword evidence="3" id="KW-0963">Cytoplasm</keyword>
<dbReference type="KEGG" id="csol:105359502"/>
<feature type="compositionally biased region" description="Polar residues" evidence="5">
    <location>
        <begin position="22"/>
        <end position="37"/>
    </location>
</feature>
<name>A0AAJ6VJZ5_9HYME</name>
<feature type="compositionally biased region" description="Low complexity" evidence="5">
    <location>
        <begin position="261"/>
        <end position="275"/>
    </location>
</feature>
<reference evidence="8" key="1">
    <citation type="submission" date="2025-08" db="UniProtKB">
        <authorList>
            <consortium name="RefSeq"/>
        </authorList>
    </citation>
    <scope>IDENTIFICATION</scope>
</reference>
<sequence length="523" mass="57754">MDLLTEMRVPTRSAPRPPAENLPSQRNSGLWSSSNEFFGSALQAPQKKKPPPRPPPPKFQTKHVNMEEKPKKAVRPTELLTNLFGRRVSKHQHQQQHHHLQHHHSSSITASTSTSNNNNNSNGNTNISNEQQQQQHQRLVTPNGVATTFQLSAPKLDSNSSVCLIDLSPPGSPTFTTRSSSDGVSVDSFGSDGNSNPSLFVSSGSASQTESAFEDDFDFFGSLSSRKQQQQQQQQQQHQQQHSGDPWRISCSQDPFGSLESSATSSKTTANTTSSQPWPVTTSQRVKEVGDSSFFAFNDGGLFEQAQVPRKPFVMPTIIRGKPCKSSAPKPAPSRIIPRSTNYSNAPRFHPSQEASFAKDFWDEEASSLPMPSQPPPPPPPECIAELEDGLPENTERPYGVALYDFEASQAGDLDLKEGDVVYLTNLINDNWMEGRVGDREGIFPVNFLDVKIPLPGQNANVVNALYTFKAEITEDLSFEEGARIKVLSRISDDWLYGEYNGKKGQFPANFVDKVPSDLPKHL</sequence>
<dbReference type="RefSeq" id="XP_011494417.1">
    <property type="nucleotide sequence ID" value="XM_011496115.1"/>
</dbReference>
<proteinExistence type="predicted"/>
<dbReference type="Gene3D" id="2.30.30.40">
    <property type="entry name" value="SH3 Domains"/>
    <property type="match status" value="2"/>
</dbReference>
<dbReference type="SUPFAM" id="SSF50044">
    <property type="entry name" value="SH3-domain"/>
    <property type="match status" value="2"/>
</dbReference>
<keyword evidence="7" id="KW-1185">Reference proteome</keyword>
<evidence type="ECO:0000313" key="7">
    <source>
        <dbReference type="Proteomes" id="UP000695007"/>
    </source>
</evidence>
<dbReference type="Proteomes" id="UP000695007">
    <property type="component" value="Unplaced"/>
</dbReference>
<dbReference type="PANTHER" id="PTHR47174:SF3">
    <property type="entry name" value="BRIDGING INTEGRATOR 3"/>
    <property type="match status" value="1"/>
</dbReference>
<feature type="domain" description="SH3" evidence="6">
    <location>
        <begin position="458"/>
        <end position="517"/>
    </location>
</feature>
<feature type="region of interest" description="Disordered" evidence="5">
    <location>
        <begin position="223"/>
        <end position="285"/>
    </location>
</feature>
<dbReference type="GO" id="GO:0005737">
    <property type="term" value="C:cytoplasm"/>
    <property type="evidence" value="ECO:0007669"/>
    <property type="project" value="UniProtKB-SubCell"/>
</dbReference>
<feature type="compositionally biased region" description="Low complexity" evidence="5">
    <location>
        <begin position="325"/>
        <end position="340"/>
    </location>
</feature>
<dbReference type="GO" id="GO:0006897">
    <property type="term" value="P:endocytosis"/>
    <property type="evidence" value="ECO:0007669"/>
    <property type="project" value="InterPro"/>
</dbReference>
<dbReference type="AlphaFoldDB" id="A0AAJ6VJZ5"/>
<dbReference type="GO" id="GO:0008289">
    <property type="term" value="F:lipid binding"/>
    <property type="evidence" value="ECO:0007669"/>
    <property type="project" value="TreeGrafter"/>
</dbReference>
<dbReference type="GO" id="GO:0051666">
    <property type="term" value="P:actin cortical patch localization"/>
    <property type="evidence" value="ECO:0007669"/>
    <property type="project" value="InterPro"/>
</dbReference>
<feature type="compositionally biased region" description="Low complexity" evidence="5">
    <location>
        <begin position="179"/>
        <end position="192"/>
    </location>
</feature>
<dbReference type="InterPro" id="IPR036028">
    <property type="entry name" value="SH3-like_dom_sf"/>
</dbReference>
<feature type="region of interest" description="Disordered" evidence="5">
    <location>
        <begin position="1"/>
        <end position="139"/>
    </location>
</feature>
<dbReference type="InterPro" id="IPR046982">
    <property type="entry name" value="BIN3/RVS161-like"/>
</dbReference>
<organism evidence="7 8">
    <name type="scientific">Ceratosolen solmsi marchali</name>
    <dbReference type="NCBI Taxonomy" id="326594"/>
    <lineage>
        <taxon>Eukaryota</taxon>
        <taxon>Metazoa</taxon>
        <taxon>Ecdysozoa</taxon>
        <taxon>Arthropoda</taxon>
        <taxon>Hexapoda</taxon>
        <taxon>Insecta</taxon>
        <taxon>Pterygota</taxon>
        <taxon>Neoptera</taxon>
        <taxon>Endopterygota</taxon>
        <taxon>Hymenoptera</taxon>
        <taxon>Apocrita</taxon>
        <taxon>Proctotrupomorpha</taxon>
        <taxon>Chalcidoidea</taxon>
        <taxon>Agaonidae</taxon>
        <taxon>Agaoninae</taxon>
        <taxon>Ceratosolen</taxon>
    </lineage>
</organism>
<accession>A0AAJ6VJZ5</accession>
<feature type="compositionally biased region" description="Low complexity" evidence="5">
    <location>
        <begin position="228"/>
        <end position="242"/>
    </location>
</feature>
<comment type="subcellular location">
    <subcellularLocation>
        <location evidence="1">Cytoplasm</location>
    </subcellularLocation>
</comment>
<evidence type="ECO:0000259" key="6">
    <source>
        <dbReference type="PROSITE" id="PS50002"/>
    </source>
</evidence>
<dbReference type="Pfam" id="PF00018">
    <property type="entry name" value="SH3_1"/>
    <property type="match status" value="1"/>
</dbReference>
<dbReference type="GO" id="GO:0015629">
    <property type="term" value="C:actin cytoskeleton"/>
    <property type="evidence" value="ECO:0007669"/>
    <property type="project" value="TreeGrafter"/>
</dbReference>
<gene>
    <name evidence="8" type="primary">LOC105359502</name>
</gene>
<feature type="compositionally biased region" description="Basic residues" evidence="5">
    <location>
        <begin position="87"/>
        <end position="105"/>
    </location>
</feature>
<evidence type="ECO:0000313" key="8">
    <source>
        <dbReference type="RefSeq" id="XP_011494417.1"/>
    </source>
</evidence>
<dbReference type="Pfam" id="PF14604">
    <property type="entry name" value="SH3_9"/>
    <property type="match status" value="1"/>
</dbReference>
<dbReference type="PRINTS" id="PR00452">
    <property type="entry name" value="SH3DOMAIN"/>
</dbReference>
<keyword evidence="2 4" id="KW-0728">SH3 domain</keyword>
<dbReference type="SMART" id="SM00326">
    <property type="entry name" value="SH3"/>
    <property type="match status" value="2"/>
</dbReference>
<evidence type="ECO:0000256" key="2">
    <source>
        <dbReference type="ARBA" id="ARBA00022443"/>
    </source>
</evidence>
<dbReference type="PRINTS" id="PR00499">
    <property type="entry name" value="P67PHOX"/>
</dbReference>
<evidence type="ECO:0000256" key="3">
    <source>
        <dbReference type="ARBA" id="ARBA00022490"/>
    </source>
</evidence>
<feature type="region of interest" description="Disordered" evidence="5">
    <location>
        <begin position="322"/>
        <end position="350"/>
    </location>
</feature>
<dbReference type="CDD" id="cd00174">
    <property type="entry name" value="SH3"/>
    <property type="match status" value="1"/>
</dbReference>
<evidence type="ECO:0000256" key="4">
    <source>
        <dbReference type="PROSITE-ProRule" id="PRU00192"/>
    </source>
</evidence>
<dbReference type="PANTHER" id="PTHR47174">
    <property type="entry name" value="BRIDGING INTEGRATOR 3"/>
    <property type="match status" value="1"/>
</dbReference>
<dbReference type="InterPro" id="IPR001452">
    <property type="entry name" value="SH3_domain"/>
</dbReference>
<dbReference type="GO" id="GO:0097320">
    <property type="term" value="P:plasma membrane tubulation"/>
    <property type="evidence" value="ECO:0007669"/>
    <property type="project" value="TreeGrafter"/>
</dbReference>